<proteinExistence type="predicted"/>
<dbReference type="OrthoDB" id="1875751at2759"/>
<dbReference type="GO" id="GO:0010468">
    <property type="term" value="P:regulation of gene expression"/>
    <property type="evidence" value="ECO:0007669"/>
    <property type="project" value="TreeGrafter"/>
</dbReference>
<dbReference type="RefSeq" id="XP_031406674.1">
    <property type="nucleotide sequence ID" value="XM_031550814.1"/>
</dbReference>
<feature type="domain" description="RRM" evidence="5">
    <location>
        <begin position="128"/>
        <end position="206"/>
    </location>
</feature>
<protein>
    <submittedName>
        <fullName evidence="7">Heterogeneous nuclear ribonucleoprotein 1-like isoform X1</fullName>
    </submittedName>
</protein>
<evidence type="ECO:0000256" key="4">
    <source>
        <dbReference type="SAM" id="MobiDB-lite"/>
    </source>
</evidence>
<evidence type="ECO:0000256" key="2">
    <source>
        <dbReference type="ARBA" id="ARBA00023242"/>
    </source>
</evidence>
<evidence type="ECO:0000259" key="5">
    <source>
        <dbReference type="PROSITE" id="PS50102"/>
    </source>
</evidence>
<dbReference type="SUPFAM" id="SSF54928">
    <property type="entry name" value="RNA-binding domain, RBD"/>
    <property type="match status" value="2"/>
</dbReference>
<sequence length="407" mass="41268">MDPQERQSFADGEAEDFKPSSDHAHGYRSQPHAGYGASPGKIFIGGLARETTTAQFVKHFGSYGEIIDSVIMKDRKTGHPRGFGFVTYADPSVVDKVIEDTHIINGKQVEIKRTIPKGAGGSEDFKTKKIFVGGIPGTVTEDEFKDFFSQFGEVKDHQIMKDHSTNRSRGFGFITFETEEAVDELLAQGNRLELAGSQVEVKKAEPKRPNAPPPSSRRFSSSRSSYGGDVSDSYGGYGGYRSGGGAYGGRASAYGGYGGGAEFGGGYGGYGGGGMGGPYRGDQSMGYSSCYGGGLNRGYNFGGSYGGGGDGYGGYGGSSGGGYGAGGYGGSADGGYGSGSGGSYGSGAGGAYGGSYDSGFEGGGEYGGGGGNSYYGGRGSGYGGGSSGGGGSGFGGSAGGRYHPYGR</sequence>
<dbReference type="SMART" id="SM00360">
    <property type="entry name" value="RRM"/>
    <property type="match status" value="2"/>
</dbReference>
<dbReference type="InterPro" id="IPR012677">
    <property type="entry name" value="Nucleotide-bd_a/b_plait_sf"/>
</dbReference>
<reference evidence="6" key="1">
    <citation type="journal article" date="2020" name="Plant Biotechnol. J.">
        <title>The pomegranate (Punica granatum L.) draft genome dissects genetic divergence between soft- and hard-seeded cultivars.</title>
        <authorList>
            <person name="Luo X."/>
            <person name="Li H."/>
            <person name="Wu Z."/>
            <person name="Yao W."/>
            <person name="Zhao P."/>
            <person name="Cao D."/>
            <person name="Yu H."/>
            <person name="Li K."/>
            <person name="Poudel K."/>
            <person name="Zhao D."/>
            <person name="Zhang F."/>
            <person name="Xia X."/>
            <person name="Chen L."/>
            <person name="Wang Q."/>
            <person name="Jing D."/>
            <person name="Cao S."/>
        </authorList>
    </citation>
    <scope>NUCLEOTIDE SEQUENCE [LARGE SCALE GENOMIC DNA]</scope>
    <source>
        <strain evidence="6">cv. Tunisia</strain>
    </source>
</reference>
<dbReference type="FunFam" id="3.30.70.330:FF:000051">
    <property type="entry name" value="Heterogeneous nuclear ribonucleoprotein 1"/>
    <property type="match status" value="1"/>
</dbReference>
<dbReference type="InterPro" id="IPR000504">
    <property type="entry name" value="RRM_dom"/>
</dbReference>
<dbReference type="GO" id="GO:0003723">
    <property type="term" value="F:RNA binding"/>
    <property type="evidence" value="ECO:0007669"/>
    <property type="project" value="UniProtKB-UniRule"/>
</dbReference>
<keyword evidence="2" id="KW-0539">Nucleus</keyword>
<dbReference type="GO" id="GO:0005654">
    <property type="term" value="C:nucleoplasm"/>
    <property type="evidence" value="ECO:0007669"/>
    <property type="project" value="TreeGrafter"/>
</dbReference>
<comment type="subcellular location">
    <subcellularLocation>
        <location evidence="1">Nucleus</location>
    </subcellularLocation>
</comment>
<dbReference type="Proteomes" id="UP000515151">
    <property type="component" value="Chromosome 7"/>
</dbReference>
<accession>A0A6P8EJY0</accession>
<feature type="domain" description="RRM" evidence="5">
    <location>
        <begin position="40"/>
        <end position="116"/>
    </location>
</feature>
<dbReference type="InterPro" id="IPR035979">
    <property type="entry name" value="RBD_domain_sf"/>
</dbReference>
<dbReference type="PANTHER" id="PTHR48033:SF5">
    <property type="entry name" value="RRM DOMAIN-CONTAINING PROTEIN"/>
    <property type="match status" value="1"/>
</dbReference>
<keyword evidence="3" id="KW-0694">RNA-binding</keyword>
<feature type="compositionally biased region" description="Basic and acidic residues" evidence="4">
    <location>
        <begin position="15"/>
        <end position="25"/>
    </location>
</feature>
<evidence type="ECO:0000256" key="1">
    <source>
        <dbReference type="ARBA" id="ARBA00004123"/>
    </source>
</evidence>
<dbReference type="Pfam" id="PF00076">
    <property type="entry name" value="RRM_1"/>
    <property type="match status" value="2"/>
</dbReference>
<dbReference type="GO" id="GO:0000785">
    <property type="term" value="C:chromatin"/>
    <property type="evidence" value="ECO:0007669"/>
    <property type="project" value="TreeGrafter"/>
</dbReference>
<feature type="region of interest" description="Disordered" evidence="4">
    <location>
        <begin position="1"/>
        <end position="33"/>
    </location>
</feature>
<dbReference type="PROSITE" id="PS50102">
    <property type="entry name" value="RRM"/>
    <property type="match status" value="2"/>
</dbReference>
<dbReference type="GeneID" id="116215199"/>
<keyword evidence="6" id="KW-1185">Reference proteome</keyword>
<name>A0A6P8EJY0_PUNGR</name>
<dbReference type="PANTHER" id="PTHR48033">
    <property type="entry name" value="RNA-BINDING (RRM/RBD/RNP MOTIFS) FAMILY PROTEIN"/>
    <property type="match status" value="1"/>
</dbReference>
<reference evidence="7" key="2">
    <citation type="submission" date="2025-08" db="UniProtKB">
        <authorList>
            <consortium name="RefSeq"/>
        </authorList>
    </citation>
    <scope>IDENTIFICATION</scope>
    <source>
        <tissue evidence="7">Leaf</tissue>
    </source>
</reference>
<organism evidence="6 7">
    <name type="scientific">Punica granatum</name>
    <name type="common">Pomegranate</name>
    <dbReference type="NCBI Taxonomy" id="22663"/>
    <lineage>
        <taxon>Eukaryota</taxon>
        <taxon>Viridiplantae</taxon>
        <taxon>Streptophyta</taxon>
        <taxon>Embryophyta</taxon>
        <taxon>Tracheophyta</taxon>
        <taxon>Spermatophyta</taxon>
        <taxon>Magnoliopsida</taxon>
        <taxon>eudicotyledons</taxon>
        <taxon>Gunneridae</taxon>
        <taxon>Pentapetalae</taxon>
        <taxon>rosids</taxon>
        <taxon>malvids</taxon>
        <taxon>Myrtales</taxon>
        <taxon>Lythraceae</taxon>
        <taxon>Punica</taxon>
    </lineage>
</organism>
<evidence type="ECO:0000313" key="6">
    <source>
        <dbReference type="Proteomes" id="UP000515151"/>
    </source>
</evidence>
<dbReference type="Gene3D" id="3.30.70.330">
    <property type="match status" value="2"/>
</dbReference>
<feature type="compositionally biased region" description="Low complexity" evidence="4">
    <location>
        <begin position="216"/>
        <end position="228"/>
    </location>
</feature>
<dbReference type="PRINTS" id="PR01228">
    <property type="entry name" value="EGGSHELL"/>
</dbReference>
<dbReference type="AlphaFoldDB" id="A0A6P8EJY0"/>
<evidence type="ECO:0000313" key="7">
    <source>
        <dbReference type="RefSeq" id="XP_031406674.1"/>
    </source>
</evidence>
<evidence type="ECO:0000256" key="3">
    <source>
        <dbReference type="PROSITE-ProRule" id="PRU00176"/>
    </source>
</evidence>
<gene>
    <name evidence="7" type="primary">LOC116215199</name>
</gene>
<feature type="region of interest" description="Disordered" evidence="4">
    <location>
        <begin position="197"/>
        <end position="228"/>
    </location>
</feature>